<dbReference type="GO" id="GO:0004129">
    <property type="term" value="F:cytochrome-c oxidase activity"/>
    <property type="evidence" value="ECO:0007669"/>
    <property type="project" value="UniProtKB-UniRule"/>
</dbReference>
<dbReference type="Proteomes" id="UP000199040">
    <property type="component" value="Unassembled WGS sequence"/>
</dbReference>
<keyword evidence="6 16" id="KW-0812">Transmembrane</keyword>
<dbReference type="Pfam" id="PF06481">
    <property type="entry name" value="COX_ARM"/>
    <property type="match status" value="1"/>
</dbReference>
<keyword evidence="8 14" id="KW-0249">Electron transport</keyword>
<comment type="similarity">
    <text evidence="2 14">Belongs to the cytochrome c oxidase subunit 2 family.</text>
</comment>
<dbReference type="SUPFAM" id="SSF81464">
    <property type="entry name" value="Cytochrome c oxidase subunit II-like, transmembrane region"/>
    <property type="match status" value="1"/>
</dbReference>
<evidence type="ECO:0000256" key="11">
    <source>
        <dbReference type="ARBA" id="ARBA00023136"/>
    </source>
</evidence>
<dbReference type="PIRSF" id="PIRSF000292">
    <property type="entry name" value="Ubi_od_II"/>
    <property type="match status" value="1"/>
</dbReference>
<evidence type="ECO:0000256" key="5">
    <source>
        <dbReference type="ARBA" id="ARBA00022660"/>
    </source>
</evidence>
<evidence type="ECO:0000256" key="3">
    <source>
        <dbReference type="ARBA" id="ARBA00022448"/>
    </source>
</evidence>
<keyword evidence="10 14" id="KW-0560">Oxidoreductase</keyword>
<evidence type="ECO:0000256" key="14">
    <source>
        <dbReference type="PIRNR" id="PIRNR000292"/>
    </source>
</evidence>
<dbReference type="InterPro" id="IPR006333">
    <property type="entry name" value="Cyt_o_ubiquinol_oxidase_su2"/>
</dbReference>
<evidence type="ECO:0000256" key="10">
    <source>
        <dbReference type="ARBA" id="ARBA00023002"/>
    </source>
</evidence>
<dbReference type="GO" id="GO:0005886">
    <property type="term" value="C:plasma membrane"/>
    <property type="evidence" value="ECO:0007669"/>
    <property type="project" value="UniProtKB-SubCell"/>
</dbReference>
<keyword evidence="12" id="KW-0564">Palmitate</keyword>
<dbReference type="PANTHER" id="PTHR22888:SF18">
    <property type="entry name" value="CYTOCHROME BO(3) UBIQUINOL OXIDASE SUBUNIT 2"/>
    <property type="match status" value="1"/>
</dbReference>
<protein>
    <recommendedName>
        <fullName evidence="14">Ubiquinol oxidase subunit 2</fullName>
    </recommendedName>
</protein>
<evidence type="ECO:0000256" key="9">
    <source>
        <dbReference type="ARBA" id="ARBA00022989"/>
    </source>
</evidence>
<accession>A0A1I3D9K9</accession>
<keyword evidence="5 14" id="KW-0679">Respiratory chain</keyword>
<dbReference type="NCBIfam" id="TIGR01433">
    <property type="entry name" value="CyoA"/>
    <property type="match status" value="1"/>
</dbReference>
<evidence type="ECO:0000256" key="13">
    <source>
        <dbReference type="ARBA" id="ARBA00023288"/>
    </source>
</evidence>
<dbReference type="GO" id="GO:0042773">
    <property type="term" value="P:ATP synthesis coupled electron transport"/>
    <property type="evidence" value="ECO:0007669"/>
    <property type="project" value="TreeGrafter"/>
</dbReference>
<evidence type="ECO:0000256" key="16">
    <source>
        <dbReference type="SAM" id="Phobius"/>
    </source>
</evidence>
<dbReference type="Gene3D" id="1.10.287.90">
    <property type="match status" value="1"/>
</dbReference>
<feature type="region of interest" description="Disordered" evidence="15">
    <location>
        <begin position="295"/>
        <end position="331"/>
    </location>
</feature>
<evidence type="ECO:0000256" key="4">
    <source>
        <dbReference type="ARBA" id="ARBA00022475"/>
    </source>
</evidence>
<evidence type="ECO:0000256" key="15">
    <source>
        <dbReference type="SAM" id="MobiDB-lite"/>
    </source>
</evidence>
<dbReference type="EMBL" id="FOPY01000010">
    <property type="protein sequence ID" value="SFH83238.1"/>
    <property type="molecule type" value="Genomic_DNA"/>
</dbReference>
<dbReference type="PANTHER" id="PTHR22888">
    <property type="entry name" value="CYTOCHROME C OXIDASE, SUBUNIT II"/>
    <property type="match status" value="1"/>
</dbReference>
<keyword evidence="9 16" id="KW-1133">Transmembrane helix</keyword>
<keyword evidence="3 14" id="KW-0813">Transport</keyword>
<feature type="domain" description="Cytochrome oxidase subunit II copper A binding" evidence="17">
    <location>
        <begin position="136"/>
        <end position="248"/>
    </location>
</feature>
<keyword evidence="7" id="KW-0732">Signal</keyword>
<feature type="transmembrane region" description="Helical" evidence="16">
    <location>
        <begin position="97"/>
        <end position="118"/>
    </location>
</feature>
<keyword evidence="13" id="KW-0449">Lipoprotein</keyword>
<gene>
    <name evidence="19" type="ORF">SAMN04487959_11090</name>
</gene>
<dbReference type="CDD" id="cd04212">
    <property type="entry name" value="CuRO_UO_II"/>
    <property type="match status" value="1"/>
</dbReference>
<dbReference type="InterPro" id="IPR045187">
    <property type="entry name" value="CcO_II"/>
</dbReference>
<comment type="subcellular location">
    <subcellularLocation>
        <location evidence="1">Cell membrane</location>
        <topology evidence="1">Multi-pass membrane protein</topology>
    </subcellularLocation>
</comment>
<dbReference type="InterPro" id="IPR010514">
    <property type="entry name" value="COX_ARM"/>
</dbReference>
<feature type="domain" description="Cytochrome oxidase subunit II transmembrane region profile" evidence="18">
    <location>
        <begin position="31"/>
        <end position="128"/>
    </location>
</feature>
<dbReference type="InterPro" id="IPR002429">
    <property type="entry name" value="CcO_II-like_C"/>
</dbReference>
<dbReference type="InterPro" id="IPR011759">
    <property type="entry name" value="Cyt_c_oxidase_su2_TM_dom"/>
</dbReference>
<organism evidence="19 20">
    <name type="scientific">Modicisalibacter xianhensis</name>
    <dbReference type="NCBI Taxonomy" id="442341"/>
    <lineage>
        <taxon>Bacteria</taxon>
        <taxon>Pseudomonadati</taxon>
        <taxon>Pseudomonadota</taxon>
        <taxon>Gammaproteobacteria</taxon>
        <taxon>Oceanospirillales</taxon>
        <taxon>Halomonadaceae</taxon>
        <taxon>Modicisalibacter</taxon>
    </lineage>
</organism>
<dbReference type="GO" id="GO:0016682">
    <property type="term" value="F:oxidoreductase activity, acting on diphenols and related substances as donors, oxygen as acceptor"/>
    <property type="evidence" value="ECO:0007669"/>
    <property type="project" value="InterPro"/>
</dbReference>
<evidence type="ECO:0000313" key="19">
    <source>
        <dbReference type="EMBL" id="SFH83238.1"/>
    </source>
</evidence>
<feature type="transmembrane region" description="Helical" evidence="16">
    <location>
        <begin position="54"/>
        <end position="77"/>
    </location>
</feature>
<evidence type="ECO:0000256" key="2">
    <source>
        <dbReference type="ARBA" id="ARBA00007866"/>
    </source>
</evidence>
<dbReference type="PROSITE" id="PS50999">
    <property type="entry name" value="COX2_TM"/>
    <property type="match status" value="1"/>
</dbReference>
<dbReference type="InterPro" id="IPR036257">
    <property type="entry name" value="Cyt_c_oxidase_su2_TM_sf"/>
</dbReference>
<keyword evidence="4 14" id="KW-1003">Cell membrane</keyword>
<dbReference type="AlphaFoldDB" id="A0A1I3D9K9"/>
<evidence type="ECO:0000259" key="18">
    <source>
        <dbReference type="PROSITE" id="PS50999"/>
    </source>
</evidence>
<dbReference type="Gene3D" id="2.60.40.420">
    <property type="entry name" value="Cupredoxins - blue copper proteins"/>
    <property type="match status" value="1"/>
</dbReference>
<reference evidence="19 20" key="1">
    <citation type="submission" date="2016-10" db="EMBL/GenBank/DDBJ databases">
        <authorList>
            <person name="de Groot N.N."/>
        </authorList>
    </citation>
    <scope>NUCLEOTIDE SEQUENCE [LARGE SCALE GENOMIC DNA]</scope>
    <source>
        <strain evidence="19 20">CGMCC 1.6848</strain>
    </source>
</reference>
<evidence type="ECO:0000256" key="6">
    <source>
        <dbReference type="ARBA" id="ARBA00022692"/>
    </source>
</evidence>
<name>A0A1I3D9K9_9GAMM</name>
<proteinExistence type="inferred from homology"/>
<evidence type="ECO:0000256" key="8">
    <source>
        <dbReference type="ARBA" id="ARBA00022982"/>
    </source>
</evidence>
<evidence type="ECO:0000313" key="20">
    <source>
        <dbReference type="Proteomes" id="UP000199040"/>
    </source>
</evidence>
<dbReference type="InterPro" id="IPR008972">
    <property type="entry name" value="Cupredoxin"/>
</dbReference>
<evidence type="ECO:0000256" key="12">
    <source>
        <dbReference type="ARBA" id="ARBA00023139"/>
    </source>
</evidence>
<evidence type="ECO:0000259" key="17">
    <source>
        <dbReference type="PROSITE" id="PS50857"/>
    </source>
</evidence>
<evidence type="ECO:0000256" key="1">
    <source>
        <dbReference type="ARBA" id="ARBA00004651"/>
    </source>
</evidence>
<keyword evidence="20" id="KW-1185">Reference proteome</keyword>
<dbReference type="PROSITE" id="PS50857">
    <property type="entry name" value="COX2_CUA"/>
    <property type="match status" value="1"/>
</dbReference>
<dbReference type="GO" id="GO:0005507">
    <property type="term" value="F:copper ion binding"/>
    <property type="evidence" value="ECO:0007669"/>
    <property type="project" value="InterPro"/>
</dbReference>
<keyword evidence="11 14" id="KW-0472">Membrane</keyword>
<evidence type="ECO:0000256" key="7">
    <source>
        <dbReference type="ARBA" id="ARBA00022729"/>
    </source>
</evidence>
<dbReference type="InterPro" id="IPR034227">
    <property type="entry name" value="CuRO_UO_II"/>
</dbReference>
<sequence length="331" mass="36660">MATSMPERSRRVRIRNLIFFKALPLLILPLLLSGCSMALMDPKGEVGSEIKSLIITAFWLMMIVVVPVIVMTFLFAWRYRNTNYKAKYTPNWAHSNVIEAIVWFVPLVIIAFLALITWQTSHSLNPNVPIEAEEGVEPMEIDVVALDWKWLFIYPDLGIASVNEVAFPVDTPVNFNITSGTVMNSFMIPRLGSQLYAMAGMDNDLNLIAGEEGVYPGRSTNYSGAGFSEMIFKAHVTSQDEFEAWVEKVRQAPETLSFEQGYEELAAPTIDHPVEYFSSVPAELYDNIVQSFKNGTAVQPGHTGGHGGQHAAESAGHDEGHDVAMSAEVAE</sequence>
<dbReference type="SUPFAM" id="SSF49503">
    <property type="entry name" value="Cupredoxins"/>
    <property type="match status" value="1"/>
</dbReference>
<dbReference type="GO" id="GO:0009486">
    <property type="term" value="F:cytochrome bo3 ubiquinol oxidase activity"/>
    <property type="evidence" value="ECO:0007669"/>
    <property type="project" value="InterPro"/>
</dbReference>
<dbReference type="Pfam" id="PF00116">
    <property type="entry name" value="COX2"/>
    <property type="match status" value="1"/>
</dbReference>
<dbReference type="STRING" id="442341.SAMN04487959_11090"/>